<evidence type="ECO:0000256" key="4">
    <source>
        <dbReference type="ARBA" id="ARBA00022989"/>
    </source>
</evidence>
<reference evidence="7 8" key="1">
    <citation type="journal article" date="2019" name="Anaerobe">
        <title>Brachyspira catarrhinii sp. nov., an anaerobic intestinal spirochaete isolated from vervet monkeys may have been misidentified as Brachyspira aalborgi in previous studies.</title>
        <authorList>
            <person name="Phillips N.D."/>
            <person name="La T."/>
            <person name="Hampson D.J."/>
        </authorList>
    </citation>
    <scope>NUCLEOTIDE SEQUENCE [LARGE SCALE GENOMIC DNA]</scope>
    <source>
        <strain evidence="7 8">Z12</strain>
    </source>
</reference>
<keyword evidence="4 6" id="KW-1133">Transmembrane helix</keyword>
<keyword evidence="5 6" id="KW-0472">Membrane</keyword>
<keyword evidence="8" id="KW-1185">Reference proteome</keyword>
<dbReference type="RefSeq" id="WP_137998737.1">
    <property type="nucleotide sequence ID" value="NZ_SJDU01000227.1"/>
</dbReference>
<dbReference type="EMBL" id="SJDU01000227">
    <property type="protein sequence ID" value="TKZ33624.1"/>
    <property type="molecule type" value="Genomic_DNA"/>
</dbReference>
<evidence type="ECO:0000313" key="7">
    <source>
        <dbReference type="EMBL" id="TKZ33624.1"/>
    </source>
</evidence>
<keyword evidence="3 6" id="KW-0812">Transmembrane</keyword>
<dbReference type="InterPro" id="IPR017039">
    <property type="entry name" value="Virul_fac_BrkB"/>
</dbReference>
<comment type="caution">
    <text evidence="7">The sequence shown here is derived from an EMBL/GenBank/DDBJ whole genome shotgun (WGS) entry which is preliminary data.</text>
</comment>
<evidence type="ECO:0000256" key="3">
    <source>
        <dbReference type="ARBA" id="ARBA00022692"/>
    </source>
</evidence>
<keyword evidence="2" id="KW-1003">Cell membrane</keyword>
<protein>
    <submittedName>
        <fullName evidence="7">Ribonuclease BN</fullName>
    </submittedName>
</protein>
<evidence type="ECO:0000256" key="5">
    <source>
        <dbReference type="ARBA" id="ARBA00023136"/>
    </source>
</evidence>
<sequence>MTKIKKLKKTFQRLKNFFIEDIYYTDASLFNPVKRFFINLFRVITFAITDFIKDDCTIRAASLTYLVTLSLIPALIVGLFILRVFNLYQNIFIIIFDWMGKNAPSYEPIVRQMLNVVDNTNLASFGLVGVISTLVSTGLILHNIQKSLVKIWRVKIKTSIPRVAANYIALLFLIPIMIGISFSLITYTHITSYNFPTIIRILLSWVTPIIAMSLLVLFPYV</sequence>
<feature type="transmembrane region" description="Helical" evidence="6">
    <location>
        <begin position="63"/>
        <end position="82"/>
    </location>
</feature>
<feature type="transmembrane region" description="Helical" evidence="6">
    <location>
        <begin position="197"/>
        <end position="218"/>
    </location>
</feature>
<dbReference type="Proteomes" id="UP000310168">
    <property type="component" value="Unassembled WGS sequence"/>
</dbReference>
<evidence type="ECO:0000256" key="6">
    <source>
        <dbReference type="SAM" id="Phobius"/>
    </source>
</evidence>
<feature type="non-terminal residue" evidence="7">
    <location>
        <position position="221"/>
    </location>
</feature>
<feature type="transmembrane region" description="Helical" evidence="6">
    <location>
        <begin position="122"/>
        <end position="142"/>
    </location>
</feature>
<feature type="transmembrane region" description="Helical" evidence="6">
    <location>
        <begin position="163"/>
        <end position="185"/>
    </location>
</feature>
<name>A0ABY2TPT7_9SPIR</name>
<comment type="subcellular location">
    <subcellularLocation>
        <location evidence="1">Cell membrane</location>
        <topology evidence="1">Multi-pass membrane protein</topology>
    </subcellularLocation>
</comment>
<evidence type="ECO:0000256" key="2">
    <source>
        <dbReference type="ARBA" id="ARBA00022475"/>
    </source>
</evidence>
<dbReference type="PANTHER" id="PTHR30213:SF0">
    <property type="entry name" value="UPF0761 MEMBRANE PROTEIN YIHY"/>
    <property type="match status" value="1"/>
</dbReference>
<proteinExistence type="predicted"/>
<evidence type="ECO:0000256" key="1">
    <source>
        <dbReference type="ARBA" id="ARBA00004651"/>
    </source>
</evidence>
<organism evidence="7 8">
    <name type="scientific">Brachyspira catarrhinii</name>
    <dbReference type="NCBI Taxonomy" id="2528966"/>
    <lineage>
        <taxon>Bacteria</taxon>
        <taxon>Pseudomonadati</taxon>
        <taxon>Spirochaetota</taxon>
        <taxon>Spirochaetia</taxon>
        <taxon>Brachyspirales</taxon>
        <taxon>Brachyspiraceae</taxon>
        <taxon>Brachyspira</taxon>
    </lineage>
</organism>
<dbReference type="Pfam" id="PF03631">
    <property type="entry name" value="Virul_fac_BrkB"/>
    <property type="match status" value="1"/>
</dbReference>
<gene>
    <name evidence="7" type="ORF">EZH24_08490</name>
</gene>
<dbReference type="PANTHER" id="PTHR30213">
    <property type="entry name" value="INNER MEMBRANE PROTEIN YHJD"/>
    <property type="match status" value="1"/>
</dbReference>
<evidence type="ECO:0000313" key="8">
    <source>
        <dbReference type="Proteomes" id="UP000310168"/>
    </source>
</evidence>
<accession>A0ABY2TPT7</accession>